<evidence type="ECO:0000313" key="2">
    <source>
        <dbReference type="Proteomes" id="UP000785679"/>
    </source>
</evidence>
<dbReference type="AlphaFoldDB" id="A0A8J8T8V6"/>
<sequence>MLQAACQLRAYIILLLERIRSLQYLLFAFLLTFLNNSMPPKLRLKSSMENVHVSSLDSTFEQKQENLCRLLLFQHYPIIEGIRLMQILGFEYGSAKIVSRGCQRGNYISEGDLKMISVYGLING</sequence>
<protein>
    <submittedName>
        <fullName evidence="1">Uncharacterized protein</fullName>
    </submittedName>
</protein>
<dbReference type="EMBL" id="RRYP01001568">
    <property type="protein sequence ID" value="TNV85761.1"/>
    <property type="molecule type" value="Genomic_DNA"/>
</dbReference>
<gene>
    <name evidence="1" type="ORF">FGO68_gene8590</name>
</gene>
<accession>A0A8J8T8V6</accession>
<dbReference type="Proteomes" id="UP000785679">
    <property type="component" value="Unassembled WGS sequence"/>
</dbReference>
<comment type="caution">
    <text evidence="1">The sequence shown here is derived from an EMBL/GenBank/DDBJ whole genome shotgun (WGS) entry which is preliminary data.</text>
</comment>
<evidence type="ECO:0000313" key="1">
    <source>
        <dbReference type="EMBL" id="TNV85761.1"/>
    </source>
</evidence>
<keyword evidence="2" id="KW-1185">Reference proteome</keyword>
<proteinExistence type="predicted"/>
<name>A0A8J8T8V6_HALGN</name>
<organism evidence="1 2">
    <name type="scientific">Halteria grandinella</name>
    <dbReference type="NCBI Taxonomy" id="5974"/>
    <lineage>
        <taxon>Eukaryota</taxon>
        <taxon>Sar</taxon>
        <taxon>Alveolata</taxon>
        <taxon>Ciliophora</taxon>
        <taxon>Intramacronucleata</taxon>
        <taxon>Spirotrichea</taxon>
        <taxon>Stichotrichia</taxon>
        <taxon>Sporadotrichida</taxon>
        <taxon>Halteriidae</taxon>
        <taxon>Halteria</taxon>
    </lineage>
</organism>
<reference evidence="1" key="1">
    <citation type="submission" date="2019-06" db="EMBL/GenBank/DDBJ databases">
        <authorList>
            <person name="Zheng W."/>
        </authorList>
    </citation>
    <scope>NUCLEOTIDE SEQUENCE</scope>
    <source>
        <strain evidence="1">QDHG01</strain>
    </source>
</reference>